<accession>A0A481TCE9</accession>
<protein>
    <submittedName>
        <fullName evidence="4">Uncharacterized protein</fullName>
    </submittedName>
</protein>
<sequence>MAQGPAKNVCAGHCVSSSPAVGSPKKPTSPYTREKTQRRPPRAAGYSRKLGSSIMEHMRGGPEPAAARVHSPPSTRHPSMASADSTSRGPTSKRRLRNDRDERMHDTDPPGSRSVANWFRTPVTTISRSPWRFIVG</sequence>
<evidence type="ECO:0000256" key="1">
    <source>
        <dbReference type="SAM" id="MobiDB-lite"/>
    </source>
</evidence>
<evidence type="ECO:0000313" key="5">
    <source>
        <dbReference type="EMBL" id="QBH80253.1"/>
    </source>
</evidence>
<organismHost>
    <name type="scientific">Homo sapiens</name>
    <name type="common">Human</name>
    <dbReference type="NCBI Taxonomy" id="9606"/>
</organismHost>
<feature type="compositionally biased region" description="Basic and acidic residues" evidence="1">
    <location>
        <begin position="98"/>
        <end position="108"/>
    </location>
</feature>
<evidence type="ECO:0000313" key="4">
    <source>
        <dbReference type="EMBL" id="QBH79049.1"/>
    </source>
</evidence>
<evidence type="ECO:0000313" key="6">
    <source>
        <dbReference type="EMBL" id="QBH81179.1"/>
    </source>
</evidence>
<proteinExistence type="predicted"/>
<feature type="region of interest" description="Disordered" evidence="1">
    <location>
        <begin position="1"/>
        <end position="116"/>
    </location>
</feature>
<organism evidence="4">
    <name type="scientific">Human herpesvirus 2</name>
    <name type="common">HHV-2</name>
    <name type="synonym">Human herpes simplex virus 2</name>
    <dbReference type="NCBI Taxonomy" id="10310"/>
    <lineage>
        <taxon>Viruses</taxon>
        <taxon>Duplodnaviria</taxon>
        <taxon>Heunggongvirae</taxon>
        <taxon>Peploviricota</taxon>
        <taxon>Herviviricetes</taxon>
        <taxon>Herpesvirales</taxon>
        <taxon>Orthoherpesviridae</taxon>
        <taxon>Alphaherpesvirinae</taxon>
        <taxon>Simplexvirus</taxon>
        <taxon>Simplexvirus humanalpha2</taxon>
    </lineage>
</organism>
<evidence type="ECO:0000313" key="3">
    <source>
        <dbReference type="EMBL" id="QBH78630.1"/>
    </source>
</evidence>
<dbReference type="EMBL" id="MH790657">
    <property type="protein sequence ID" value="QBH84893.1"/>
    <property type="molecule type" value="Genomic_DNA"/>
</dbReference>
<dbReference type="EMBL" id="MH790585">
    <property type="protein sequence ID" value="QBH78630.1"/>
    <property type="molecule type" value="Genomic_DNA"/>
</dbReference>
<name>A0A481TCE9_HHV2</name>
<dbReference type="EMBL" id="MH790590">
    <property type="protein sequence ID" value="QBH79049.1"/>
    <property type="molecule type" value="Genomic_DNA"/>
</dbReference>
<evidence type="ECO:0000313" key="7">
    <source>
        <dbReference type="EMBL" id="QBH84893.1"/>
    </source>
</evidence>
<feature type="compositionally biased region" description="Polar residues" evidence="1">
    <location>
        <begin position="72"/>
        <end position="90"/>
    </location>
</feature>
<reference evidence="4" key="1">
    <citation type="submission" date="2018-08" db="EMBL/GenBank/DDBJ databases">
        <title>HSV2 whole genome sequences from clinical isolates.</title>
        <authorList>
            <person name="Roychoudhury P."/>
            <person name="Greninger A.L."/>
            <person name="Jerome K.R."/>
            <person name="Johnston C."/>
            <person name="Wald A."/>
            <person name="Xie H."/>
        </authorList>
    </citation>
    <scope>NUCLEOTIDE SEQUENCE</scope>
    <source>
        <strain evidence="3">2002-14972</strain>
        <strain evidence="6">2004-43128_S6_L001</strain>
        <strain evidence="2">2004-56880</strain>
        <strain evidence="4">2006-15771CAM</strain>
        <strain evidence="7">2012-545</strain>
        <strain evidence="5">2014-13047</strain>
    </source>
</reference>
<dbReference type="EMBL" id="MH790570">
    <property type="protein sequence ID" value="QBH77395.1"/>
    <property type="molecule type" value="Genomic_DNA"/>
</dbReference>
<dbReference type="EMBL" id="MH790604">
    <property type="protein sequence ID" value="QBH80253.1"/>
    <property type="molecule type" value="Genomic_DNA"/>
</dbReference>
<evidence type="ECO:0000313" key="2">
    <source>
        <dbReference type="EMBL" id="QBH77395.1"/>
    </source>
</evidence>
<dbReference type="EMBL" id="MH790615">
    <property type="protein sequence ID" value="QBH81179.1"/>
    <property type="molecule type" value="Genomic_DNA"/>
</dbReference>